<dbReference type="EMBL" id="JACMSC010000010">
    <property type="protein sequence ID" value="KAG6505431.1"/>
    <property type="molecule type" value="Genomic_DNA"/>
</dbReference>
<dbReference type="PANTHER" id="PTHR31360">
    <property type="match status" value="1"/>
</dbReference>
<protein>
    <recommendedName>
        <fullName evidence="5">Oil body-associated protein 1A</fullName>
    </recommendedName>
</protein>
<comment type="caution">
    <text evidence="3">The sequence shown here is derived from an EMBL/GenBank/DDBJ whole genome shotgun (WGS) entry which is preliminary data.</text>
</comment>
<feature type="region of interest" description="Disordered" evidence="2">
    <location>
        <begin position="1"/>
        <end position="78"/>
    </location>
</feature>
<dbReference type="InterPro" id="IPR010686">
    <property type="entry name" value="OBAP-like"/>
</dbReference>
<evidence type="ECO:0000256" key="2">
    <source>
        <dbReference type="SAM" id="MobiDB-lite"/>
    </source>
</evidence>
<organism evidence="3 4">
    <name type="scientific">Zingiber officinale</name>
    <name type="common">Ginger</name>
    <name type="synonym">Amomum zingiber</name>
    <dbReference type="NCBI Taxonomy" id="94328"/>
    <lineage>
        <taxon>Eukaryota</taxon>
        <taxon>Viridiplantae</taxon>
        <taxon>Streptophyta</taxon>
        <taxon>Embryophyta</taxon>
        <taxon>Tracheophyta</taxon>
        <taxon>Spermatophyta</taxon>
        <taxon>Magnoliopsida</taxon>
        <taxon>Liliopsida</taxon>
        <taxon>Zingiberales</taxon>
        <taxon>Zingiberaceae</taxon>
        <taxon>Zingiber</taxon>
    </lineage>
</organism>
<feature type="compositionally biased region" description="Acidic residues" evidence="2">
    <location>
        <begin position="1"/>
        <end position="21"/>
    </location>
</feature>
<dbReference type="Pfam" id="PF06884">
    <property type="entry name" value="DUF1264"/>
    <property type="match status" value="1"/>
</dbReference>
<accession>A0A8J5GDN5</accession>
<dbReference type="AlphaFoldDB" id="A0A8J5GDN5"/>
<gene>
    <name evidence="3" type="ORF">ZIOFF_037787</name>
</gene>
<evidence type="ECO:0000313" key="4">
    <source>
        <dbReference type="Proteomes" id="UP000734854"/>
    </source>
</evidence>
<evidence type="ECO:0008006" key="5">
    <source>
        <dbReference type="Google" id="ProtNLM"/>
    </source>
</evidence>
<dbReference type="Proteomes" id="UP000734854">
    <property type="component" value="Unassembled WGS sequence"/>
</dbReference>
<dbReference type="PANTHER" id="PTHR31360:SF0">
    <property type="entry name" value="OIL BODY-ASSOCIATED PROTEIN 1B"/>
    <property type="match status" value="1"/>
</dbReference>
<reference evidence="3 4" key="1">
    <citation type="submission" date="2020-08" db="EMBL/GenBank/DDBJ databases">
        <title>Plant Genome Project.</title>
        <authorList>
            <person name="Zhang R.-G."/>
        </authorList>
    </citation>
    <scope>NUCLEOTIDE SEQUENCE [LARGE SCALE GENOMIC DNA]</scope>
    <source>
        <tissue evidence="3">Rhizome</tissue>
    </source>
</reference>
<name>A0A8J5GDN5_ZINOF</name>
<evidence type="ECO:0000313" key="3">
    <source>
        <dbReference type="EMBL" id="KAG6505431.1"/>
    </source>
</evidence>
<comment type="similarity">
    <text evidence="1">Belongs to the OBAP family.</text>
</comment>
<evidence type="ECO:0000256" key="1">
    <source>
        <dbReference type="ARBA" id="ARBA00009740"/>
    </source>
</evidence>
<proteinExistence type="inferred from homology"/>
<keyword evidence="4" id="KW-1185">Reference proteome</keyword>
<sequence length="364" mass="39850">MVGVIEEVDAADPPTEPEPETLDAAIDPGKAQGEAESEPSDEEDKSRLQDNGLRLGEALEGVEGEEGGEEGRGPRTAGAYHPITPGVQHGAAPVHHIPTGIARAQRAVVPESHRGATAAPVRCKRRGTAMAATTQVDVPGKPTETGTAVLDTATAAIQNFHPINKIHQHLCAFHFYGDDMTRQVEAHHFCSHQSEDLRQCLIYDGDGPDARLIGVEYLVSEELFLALPEAEKPLWHSHEYEVRSGVLFMPRVPGPIERRALEQVCRTYGKTFHFWQVDRGDRLPLGPPQLMMALTRDGQLREDLAKDVESRYGVSFEKEREKREYMEGPAKGIHPLANGAGKGLRLVLTEVDLPPVSSVPRAFV</sequence>